<dbReference type="KEGG" id="cct:CC1_21230"/>
<reference evidence="1 2" key="1">
    <citation type="submission" date="2010-03" db="EMBL/GenBank/DDBJ databases">
        <title>The genome sequence of Coprococcus catus GD/7.</title>
        <authorList>
            <consortium name="metaHIT consortium -- http://www.metahit.eu/"/>
            <person name="Pajon A."/>
            <person name="Turner K."/>
            <person name="Parkhill J."/>
            <person name="Duncan S."/>
            <person name="Flint H."/>
        </authorList>
    </citation>
    <scope>NUCLEOTIDE SEQUENCE [LARGE SCALE GENOMIC DNA]</scope>
    <source>
        <strain evidence="1 2">GD/7</strain>
    </source>
</reference>
<dbReference type="AlphaFoldDB" id="D4J910"/>
<dbReference type="RefSeq" id="WP_015514399.1">
    <property type="nucleotide sequence ID" value="NC_021009.1"/>
</dbReference>
<dbReference type="EMBL" id="FP929038">
    <property type="protein sequence ID" value="CBK80831.1"/>
    <property type="molecule type" value="Genomic_DNA"/>
</dbReference>
<reference evidence="1 2" key="2">
    <citation type="submission" date="2010-03" db="EMBL/GenBank/DDBJ databases">
        <authorList>
            <person name="Pajon A."/>
        </authorList>
    </citation>
    <scope>NUCLEOTIDE SEQUENCE [LARGE SCALE GENOMIC DNA]</scope>
    <source>
        <strain evidence="1 2">GD/7</strain>
    </source>
</reference>
<protein>
    <submittedName>
        <fullName evidence="1">Uncharacterized protein</fullName>
    </submittedName>
</protein>
<evidence type="ECO:0000313" key="1">
    <source>
        <dbReference type="EMBL" id="CBK80831.1"/>
    </source>
</evidence>
<evidence type="ECO:0000313" key="2">
    <source>
        <dbReference type="Proteomes" id="UP000008798"/>
    </source>
</evidence>
<sequence length="177" mass="19837">MEIIAKISKNDYLTGIRVFEKEDALSSEEIVEAVDKAAEAAENDGFRGTYVDLPEKYLEMYGVSAFDYPIVDFEDYTIGETEAEKKGFHEACCGDCDAYESGTCYKYGGTCNPNDVELDCVHGSEIYTIIVDRDTDEEERLMYCIPESMSNADVAKELNIAEDRLYIEGPSGNERDC</sequence>
<organism evidence="1 2">
    <name type="scientific">Coprococcus catus GD/7</name>
    <dbReference type="NCBI Taxonomy" id="717962"/>
    <lineage>
        <taxon>Bacteria</taxon>
        <taxon>Bacillati</taxon>
        <taxon>Bacillota</taxon>
        <taxon>Clostridia</taxon>
        <taxon>Lachnospirales</taxon>
        <taxon>Lachnospiraceae</taxon>
        <taxon>Coprococcus</taxon>
    </lineage>
</organism>
<dbReference type="PATRIC" id="fig|717962.3.peg.2013"/>
<dbReference type="STRING" id="717962.CC1_21230"/>
<dbReference type="Proteomes" id="UP000008798">
    <property type="component" value="Chromosome"/>
</dbReference>
<gene>
    <name evidence="1" type="ORF">CC1_21230</name>
</gene>
<accession>D4J910</accession>
<proteinExistence type="predicted"/>
<dbReference type="HOGENOM" id="CLU_1515393_0_0_9"/>
<name>D4J910_9FIRM</name>